<name>A0A7L1EZQ1_SYLBO</name>
<keyword evidence="2" id="KW-1185">Reference proteome</keyword>
<gene>
    <name evidence="1" type="primary">Man2c1_0</name>
    <name evidence="1" type="ORF">SYLBOR_R15102</name>
</gene>
<evidence type="ECO:0000313" key="2">
    <source>
        <dbReference type="Proteomes" id="UP000538515"/>
    </source>
</evidence>
<dbReference type="AlphaFoldDB" id="A0A7L1EZQ1"/>
<dbReference type="EMBL" id="VXBG01002417">
    <property type="protein sequence ID" value="NXM94953.1"/>
    <property type="molecule type" value="Genomic_DNA"/>
</dbReference>
<sequence>AGSVQDGSVIQQAHNLNSPLHVVPASCAQCPAWSAPAMRAHLPSCWEDRAEALVVWLYEAHGSTVTAPLQTSLPPCALPPCCDLLEHLAAQGCLPLEPQGLRLCFTPIHVLSVLLVRSC</sequence>
<accession>A0A7L1EZQ1</accession>
<organism evidence="1 2">
    <name type="scientific">Sylvia borin</name>
    <name type="common">Garden warbler</name>
    <dbReference type="NCBI Taxonomy" id="73324"/>
    <lineage>
        <taxon>Eukaryota</taxon>
        <taxon>Metazoa</taxon>
        <taxon>Chordata</taxon>
        <taxon>Craniata</taxon>
        <taxon>Vertebrata</taxon>
        <taxon>Euteleostomi</taxon>
        <taxon>Archelosauria</taxon>
        <taxon>Archosauria</taxon>
        <taxon>Dinosauria</taxon>
        <taxon>Saurischia</taxon>
        <taxon>Theropoda</taxon>
        <taxon>Coelurosauria</taxon>
        <taxon>Aves</taxon>
        <taxon>Neognathae</taxon>
        <taxon>Neoaves</taxon>
        <taxon>Telluraves</taxon>
        <taxon>Australaves</taxon>
        <taxon>Passeriformes</taxon>
        <taxon>Sylvioidea</taxon>
        <taxon>Sylviidae</taxon>
        <taxon>Sylviinae</taxon>
        <taxon>Sylvia</taxon>
    </lineage>
</organism>
<reference evidence="1 2" key="1">
    <citation type="submission" date="2019-09" db="EMBL/GenBank/DDBJ databases">
        <title>Bird 10,000 Genomes (B10K) Project - Family phase.</title>
        <authorList>
            <person name="Zhang G."/>
        </authorList>
    </citation>
    <scope>NUCLEOTIDE SEQUENCE [LARGE SCALE GENOMIC DNA]</scope>
    <source>
        <strain evidence="1">B10K-DU-002-19</strain>
        <tissue evidence="1">Muscle</tissue>
    </source>
</reference>
<dbReference type="Proteomes" id="UP000538515">
    <property type="component" value="Unassembled WGS sequence"/>
</dbReference>
<feature type="non-terminal residue" evidence="1">
    <location>
        <position position="1"/>
    </location>
</feature>
<comment type="caution">
    <text evidence="1">The sequence shown here is derived from an EMBL/GenBank/DDBJ whole genome shotgun (WGS) entry which is preliminary data.</text>
</comment>
<feature type="non-terminal residue" evidence="1">
    <location>
        <position position="119"/>
    </location>
</feature>
<protein>
    <submittedName>
        <fullName evidence="1">MA2C1 mannosidase</fullName>
    </submittedName>
</protein>
<evidence type="ECO:0000313" key="1">
    <source>
        <dbReference type="EMBL" id="NXM94953.1"/>
    </source>
</evidence>
<proteinExistence type="predicted"/>